<gene>
    <name evidence="2" type="ORF">A0H81_09044</name>
</gene>
<proteinExistence type="predicted"/>
<name>A0A1C7M1I7_GRIFR</name>
<reference evidence="2 3" key="1">
    <citation type="submission" date="2016-03" db="EMBL/GenBank/DDBJ databases">
        <title>Whole genome sequencing of Grifola frondosa 9006-11.</title>
        <authorList>
            <person name="Min B."/>
            <person name="Park H."/>
            <person name="Kim J.-G."/>
            <person name="Cho H."/>
            <person name="Oh Y.-L."/>
            <person name="Kong W.-S."/>
            <person name="Choi I.-G."/>
        </authorList>
    </citation>
    <scope>NUCLEOTIDE SEQUENCE [LARGE SCALE GENOMIC DNA]</scope>
    <source>
        <strain evidence="2 3">9006-11</strain>
    </source>
</reference>
<protein>
    <submittedName>
        <fullName evidence="2">Uncharacterized protein</fullName>
    </submittedName>
</protein>
<keyword evidence="3" id="KW-1185">Reference proteome</keyword>
<dbReference type="EMBL" id="LUGG01000013">
    <property type="protein sequence ID" value="OBZ70775.1"/>
    <property type="molecule type" value="Genomic_DNA"/>
</dbReference>
<accession>A0A1C7M1I7</accession>
<comment type="caution">
    <text evidence="2">The sequence shown here is derived from an EMBL/GenBank/DDBJ whole genome shotgun (WGS) entry which is preliminary data.</text>
</comment>
<feature type="region of interest" description="Disordered" evidence="1">
    <location>
        <begin position="19"/>
        <end position="46"/>
    </location>
</feature>
<evidence type="ECO:0000256" key="1">
    <source>
        <dbReference type="SAM" id="MobiDB-lite"/>
    </source>
</evidence>
<sequence length="218" mass="25028">MAEIDTTRRNVLKLPTAARLPPIPDIEPPQELSNYQSSVGNSDGKDTAEIKWKKSKVEYYVVEQLKIVHPGFNLDEPTNTIYLQPSLHMHLDYGTWAITGSRETLQALIKLFETVNNYWQHDITRTGPQAERLHVIPELYRGFPAVQFDIVLLHPNLFLPLGRSLEIRDDFHGHTSGTLRQPPSYSAWAVVDKELRKLHQSSAGRQCSQYLPLRFERC</sequence>
<organism evidence="2 3">
    <name type="scientific">Grifola frondosa</name>
    <name type="common">Maitake</name>
    <name type="synonym">Polyporus frondosus</name>
    <dbReference type="NCBI Taxonomy" id="5627"/>
    <lineage>
        <taxon>Eukaryota</taxon>
        <taxon>Fungi</taxon>
        <taxon>Dikarya</taxon>
        <taxon>Basidiomycota</taxon>
        <taxon>Agaricomycotina</taxon>
        <taxon>Agaricomycetes</taxon>
        <taxon>Polyporales</taxon>
        <taxon>Grifolaceae</taxon>
        <taxon>Grifola</taxon>
    </lineage>
</organism>
<dbReference type="Proteomes" id="UP000092993">
    <property type="component" value="Unassembled WGS sequence"/>
</dbReference>
<dbReference type="OrthoDB" id="3216537at2759"/>
<evidence type="ECO:0000313" key="2">
    <source>
        <dbReference type="EMBL" id="OBZ70775.1"/>
    </source>
</evidence>
<dbReference type="AlphaFoldDB" id="A0A1C7M1I7"/>
<evidence type="ECO:0000313" key="3">
    <source>
        <dbReference type="Proteomes" id="UP000092993"/>
    </source>
</evidence>
<feature type="compositionally biased region" description="Polar residues" evidence="1">
    <location>
        <begin position="31"/>
        <end position="41"/>
    </location>
</feature>